<feature type="region of interest" description="Disordered" evidence="1">
    <location>
        <begin position="1"/>
        <end position="21"/>
    </location>
</feature>
<dbReference type="PANTHER" id="PTHR35391">
    <property type="entry name" value="C2H2-TYPE DOMAIN-CONTAINING PROTEIN-RELATED"/>
    <property type="match status" value="1"/>
</dbReference>
<feature type="compositionally biased region" description="Polar residues" evidence="1">
    <location>
        <begin position="1"/>
        <end position="16"/>
    </location>
</feature>
<dbReference type="OrthoDB" id="5986190at2759"/>
<comment type="caution">
    <text evidence="3">The sequence shown here is derived from an EMBL/GenBank/DDBJ whole genome shotgun (WGS) entry which is preliminary data.</text>
</comment>
<proteinExistence type="predicted"/>
<sequence>MADQLQTHQVLPSASQPGGDARETIDAVNTAVSISSLVLRCFGDFQSLIDALSTQEEQSPARSKVSEELGRLRVWVGNFGAHRKQTDRLSLDHRLREAPDLHKGVRNHLADISKTIEEASAYLLTSPGSTDDANLVDREDSDSESSDSDGFWEQIRTEASHRSPIDIYIEDLSHTVTSLYKLSLSLQNPAHRDRSIQASRIDLHHFEFYDINHVCDKFNLTPDSALAQRLGKANTKRRQLLAYYKDHSDKISKYVNVAISKAVPVPQLPVSIELQSEHQRRPPTISTQWTQDTMVSTIYQDNDVASDSGRTRFSATSSTAGDQVQNLIPPPPRGSSVTRRHPFICPYCHQTVQVENDEDWIYHVYSDLRPYICTFGGCVKENQLYDSFTEWSAHERQFHRREWFCTLCPYTSADKCALLSHLEDDHADTPKEQRQEMKNQSKPSTLAQQCPLCTKPPITSSSRFQQHLAQHLQQLALFVLPRRETDDEESALREEESDESRQAFMTDLEDRGSLDSIYADSKASVVESSTSGLRSLTNDRLLDEIPVEAMNDTSEGIKNESDDTEATNSLNSSDVLRKMETHALAALENSRKDLGPENPHTIACMDTVAFIYWDQWRLDDLEPFLEELLDIKQRILGPGHESTIGSIILKGQMLIEQSRLHEAEKVFELGVQISTKHLGMNSEISLNFMNCLARTYRQLGKIDQSDELVSRLREISSRALGEDHPITLWTMHIEAMSSHQTDNDEEKERLLSQIVESSEKLQHFQEHRDMGNWARVSLVQTYFNKGETERAEEYLRMTVGSMKDMRGNDRHRMQVMGTLANICFVHSRLDVAEALSVDARESATKAFGQMNAYRARYGANLARVYYRKQRVEEARQLMAECAEDLLKCWGPRHPETIAALKDLQEWEVPIEATNAGASQTLV</sequence>
<organism evidence="3 4">
    <name type="scientific">Penicillium cataractarum</name>
    <dbReference type="NCBI Taxonomy" id="2100454"/>
    <lineage>
        <taxon>Eukaryota</taxon>
        <taxon>Fungi</taxon>
        <taxon>Dikarya</taxon>
        <taxon>Ascomycota</taxon>
        <taxon>Pezizomycotina</taxon>
        <taxon>Eurotiomycetes</taxon>
        <taxon>Eurotiomycetidae</taxon>
        <taxon>Eurotiales</taxon>
        <taxon>Aspergillaceae</taxon>
        <taxon>Penicillium</taxon>
    </lineage>
</organism>
<reference evidence="3" key="1">
    <citation type="submission" date="2022-11" db="EMBL/GenBank/DDBJ databases">
        <authorList>
            <person name="Petersen C."/>
        </authorList>
    </citation>
    <scope>NUCLEOTIDE SEQUENCE</scope>
    <source>
        <strain evidence="3">IBT 29864</strain>
    </source>
</reference>
<dbReference type="InterPro" id="IPR011990">
    <property type="entry name" value="TPR-like_helical_dom_sf"/>
</dbReference>
<evidence type="ECO:0000313" key="3">
    <source>
        <dbReference type="EMBL" id="KAJ5371024.1"/>
    </source>
</evidence>
<dbReference type="Gene3D" id="1.25.40.10">
    <property type="entry name" value="Tetratricopeptide repeat domain"/>
    <property type="match status" value="2"/>
</dbReference>
<evidence type="ECO:0000259" key="2">
    <source>
        <dbReference type="SMART" id="SM00355"/>
    </source>
</evidence>
<dbReference type="RefSeq" id="XP_056555458.1">
    <property type="nucleotide sequence ID" value="XM_056700045.1"/>
</dbReference>
<feature type="domain" description="C2H2-type" evidence="2">
    <location>
        <begin position="371"/>
        <end position="399"/>
    </location>
</feature>
<dbReference type="GeneID" id="81439224"/>
<feature type="region of interest" description="Disordered" evidence="1">
    <location>
        <begin position="544"/>
        <end position="572"/>
    </location>
</feature>
<dbReference type="Proteomes" id="UP001147782">
    <property type="component" value="Unassembled WGS sequence"/>
</dbReference>
<feature type="region of interest" description="Disordered" evidence="1">
    <location>
        <begin position="130"/>
        <end position="152"/>
    </location>
</feature>
<feature type="domain" description="C2H2-type" evidence="2">
    <location>
        <begin position="403"/>
        <end position="426"/>
    </location>
</feature>
<dbReference type="EMBL" id="JAPZBS010000005">
    <property type="protein sequence ID" value="KAJ5371024.1"/>
    <property type="molecule type" value="Genomic_DNA"/>
</dbReference>
<feature type="region of interest" description="Disordered" evidence="1">
    <location>
        <begin position="428"/>
        <end position="448"/>
    </location>
</feature>
<feature type="compositionally biased region" description="Basic and acidic residues" evidence="1">
    <location>
        <begin position="428"/>
        <end position="439"/>
    </location>
</feature>
<evidence type="ECO:0000313" key="4">
    <source>
        <dbReference type="Proteomes" id="UP001147782"/>
    </source>
</evidence>
<reference evidence="3" key="2">
    <citation type="journal article" date="2023" name="IMA Fungus">
        <title>Comparative genomic study of the Penicillium genus elucidates a diverse pangenome and 15 lateral gene transfer events.</title>
        <authorList>
            <person name="Petersen C."/>
            <person name="Sorensen T."/>
            <person name="Nielsen M.R."/>
            <person name="Sondergaard T.E."/>
            <person name="Sorensen J.L."/>
            <person name="Fitzpatrick D.A."/>
            <person name="Frisvad J.C."/>
            <person name="Nielsen K.L."/>
        </authorList>
    </citation>
    <scope>NUCLEOTIDE SEQUENCE</scope>
    <source>
        <strain evidence="3">IBT 29864</strain>
    </source>
</reference>
<dbReference type="PANTHER" id="PTHR35391:SF7">
    <property type="entry name" value="C2H2-TYPE DOMAIN-CONTAINING PROTEIN"/>
    <property type="match status" value="1"/>
</dbReference>
<dbReference type="AlphaFoldDB" id="A0A9W9S4U9"/>
<dbReference type="Pfam" id="PF13374">
    <property type="entry name" value="TPR_10"/>
    <property type="match status" value="3"/>
</dbReference>
<name>A0A9W9S4U9_9EURO</name>
<keyword evidence="4" id="KW-1185">Reference proteome</keyword>
<dbReference type="InterPro" id="IPR058925">
    <property type="entry name" value="zf-C2H2_AcuF"/>
</dbReference>
<accession>A0A9W9S4U9</accession>
<dbReference type="SUPFAM" id="SSF48452">
    <property type="entry name" value="TPR-like"/>
    <property type="match status" value="2"/>
</dbReference>
<dbReference type="Pfam" id="PF26082">
    <property type="entry name" value="zf-C2H2_AcuF"/>
    <property type="match status" value="1"/>
</dbReference>
<dbReference type="SMART" id="SM00355">
    <property type="entry name" value="ZnF_C2H2"/>
    <property type="match status" value="3"/>
</dbReference>
<evidence type="ECO:0000256" key="1">
    <source>
        <dbReference type="SAM" id="MobiDB-lite"/>
    </source>
</evidence>
<feature type="domain" description="C2H2-type" evidence="2">
    <location>
        <begin position="448"/>
        <end position="471"/>
    </location>
</feature>
<protein>
    <recommendedName>
        <fullName evidence="2">C2H2-type domain-containing protein</fullName>
    </recommendedName>
</protein>
<dbReference type="InterPro" id="IPR013087">
    <property type="entry name" value="Znf_C2H2_type"/>
</dbReference>
<gene>
    <name evidence="3" type="ORF">N7496_007116</name>
</gene>